<keyword evidence="10 12" id="KW-0012">Acyltransferase</keyword>
<evidence type="ECO:0000259" key="13">
    <source>
        <dbReference type="Pfam" id="PF08541"/>
    </source>
</evidence>
<keyword evidence="9 12" id="KW-0275">Fatty acid biosynthesis</keyword>
<dbReference type="InterPro" id="IPR013751">
    <property type="entry name" value="ACP_syn_III_N"/>
</dbReference>
<dbReference type="GO" id="GO:0004315">
    <property type="term" value="F:3-oxoacyl-[acyl-carrier-protein] synthase activity"/>
    <property type="evidence" value="ECO:0007669"/>
    <property type="project" value="InterPro"/>
</dbReference>
<evidence type="ECO:0000313" key="15">
    <source>
        <dbReference type="EMBL" id="OGF97580.1"/>
    </source>
</evidence>
<evidence type="ECO:0000256" key="5">
    <source>
        <dbReference type="ARBA" id="ARBA00022516"/>
    </source>
</evidence>
<protein>
    <recommendedName>
        <fullName evidence="3 12">Beta-ketoacyl-[acyl-carrier-protein] synthase III</fullName>
        <shortName evidence="12">Beta-ketoacyl-ACP synthase III</shortName>
        <shortName evidence="12">KAS III</shortName>
        <ecNumber evidence="3 12">2.3.1.180</ecNumber>
    </recommendedName>
    <alternativeName>
        <fullName evidence="12">3-oxoacyl-[acyl-carrier-protein] synthase 3</fullName>
    </alternativeName>
    <alternativeName>
        <fullName evidence="12">3-oxoacyl-[acyl-carrier-protein] synthase III</fullName>
    </alternativeName>
</protein>
<keyword evidence="12" id="KW-0511">Multifunctional enzyme</keyword>
<proteinExistence type="inferred from homology"/>
<keyword evidence="5 12" id="KW-0444">Lipid biosynthesis</keyword>
<dbReference type="CDD" id="cd00830">
    <property type="entry name" value="KAS_III"/>
    <property type="match status" value="1"/>
</dbReference>
<evidence type="ECO:0000256" key="8">
    <source>
        <dbReference type="ARBA" id="ARBA00023098"/>
    </source>
</evidence>
<dbReference type="SUPFAM" id="SSF53901">
    <property type="entry name" value="Thiolase-like"/>
    <property type="match status" value="1"/>
</dbReference>
<dbReference type="InterPro" id="IPR016039">
    <property type="entry name" value="Thiolase-like"/>
</dbReference>
<feature type="active site" evidence="12">
    <location>
        <position position="117"/>
    </location>
</feature>
<evidence type="ECO:0000256" key="10">
    <source>
        <dbReference type="ARBA" id="ARBA00023315"/>
    </source>
</evidence>
<dbReference type="AlphaFoldDB" id="A0A1F5YBL4"/>
<dbReference type="PANTHER" id="PTHR34069:SF2">
    <property type="entry name" value="BETA-KETOACYL-[ACYL-CARRIER-PROTEIN] SYNTHASE III"/>
    <property type="match status" value="1"/>
</dbReference>
<dbReference type="EMBL" id="MFIW01000078">
    <property type="protein sequence ID" value="OGF97580.1"/>
    <property type="molecule type" value="Genomic_DNA"/>
</dbReference>
<gene>
    <name evidence="12" type="primary">fabH</name>
    <name evidence="15" type="ORF">A2Z06_00945</name>
</gene>
<evidence type="ECO:0000256" key="3">
    <source>
        <dbReference type="ARBA" id="ARBA00012333"/>
    </source>
</evidence>
<keyword evidence="8 12" id="KW-0443">Lipid metabolism</keyword>
<evidence type="ECO:0000313" key="16">
    <source>
        <dbReference type="Proteomes" id="UP000179034"/>
    </source>
</evidence>
<accession>A0A1F5YBL4</accession>
<sequence length="330" mass="35668">MKRTVYGAGILSLGMAVPDRVLTNHDLEKMVDTSDEWILSRTGIRERRISDEWTATSDLAAEAGRMALKECGLSSRDVQLIILATATPDYPFPAAACTVQELLNAENAAAFDVSAACSGFLYGMTIARGLISSGEYENILLIGAETLTKICDFTDRSTCVLFGDGAGAVVLGKVPRGKGILSTYLKSDGRLTKILNMPAGGSRRPATAETVENRLHYIKMMGNELFKYATRAMEEAALEAIRRAGLEESDVDLFIPHQANIRIIEAAAKRLHFPEEKVFINIDRYGNTSAASIPIALVEAQKQGLLKDGSIVLLVAAGGGVTWASVLLRW</sequence>
<dbReference type="NCBIfam" id="NF006829">
    <property type="entry name" value="PRK09352.1"/>
    <property type="match status" value="1"/>
</dbReference>
<dbReference type="Pfam" id="PF08545">
    <property type="entry name" value="ACP_syn_III"/>
    <property type="match status" value="1"/>
</dbReference>
<comment type="function">
    <text evidence="12">Catalyzes the condensation reaction of fatty acid synthesis by the addition to an acyl acceptor of two carbons from malonyl-ACP. Catalyzes the first condensation reaction which initiates fatty acid synthesis and may therefore play a role in governing the total rate of fatty acid production. Possesses both acetoacetyl-ACP synthase and acetyl transacylase activities. Its substrate specificity determines the biosynthesis of branched-chain and/or straight-chain of fatty acids.</text>
</comment>
<dbReference type="InterPro" id="IPR013747">
    <property type="entry name" value="ACP_syn_III_C"/>
</dbReference>
<dbReference type="EC" id="2.3.1.180" evidence="3 12"/>
<keyword evidence="6 12" id="KW-0808">Transferase</keyword>
<dbReference type="GO" id="GO:0005737">
    <property type="term" value="C:cytoplasm"/>
    <property type="evidence" value="ECO:0007669"/>
    <property type="project" value="UniProtKB-SubCell"/>
</dbReference>
<comment type="domain">
    <text evidence="12">The last Arg residue of the ACP-binding site is essential for the weak association between ACP/AcpP and FabH.</text>
</comment>
<comment type="subcellular location">
    <subcellularLocation>
        <location evidence="12">Cytoplasm</location>
    </subcellularLocation>
</comment>
<dbReference type="Proteomes" id="UP000179034">
    <property type="component" value="Unassembled WGS sequence"/>
</dbReference>
<comment type="similarity">
    <text evidence="2 12">Belongs to the thiolase-like superfamily. FabH family.</text>
</comment>
<evidence type="ECO:0000256" key="6">
    <source>
        <dbReference type="ARBA" id="ARBA00022679"/>
    </source>
</evidence>
<evidence type="ECO:0000256" key="12">
    <source>
        <dbReference type="HAMAP-Rule" id="MF_01815"/>
    </source>
</evidence>
<dbReference type="FunFam" id="3.40.47.10:FF:000004">
    <property type="entry name" value="3-oxoacyl-[acyl-carrier-protein] synthase 3"/>
    <property type="match status" value="1"/>
</dbReference>
<dbReference type="InterPro" id="IPR004655">
    <property type="entry name" value="FabH"/>
</dbReference>
<dbReference type="GO" id="GO:0044550">
    <property type="term" value="P:secondary metabolite biosynthetic process"/>
    <property type="evidence" value="ECO:0007669"/>
    <property type="project" value="TreeGrafter"/>
</dbReference>
<feature type="active site" evidence="12">
    <location>
        <position position="257"/>
    </location>
</feature>
<comment type="caution">
    <text evidence="15">The sequence shown here is derived from an EMBL/GenBank/DDBJ whole genome shotgun (WGS) entry which is preliminary data.</text>
</comment>
<dbReference type="PANTHER" id="PTHR34069">
    <property type="entry name" value="3-OXOACYL-[ACYL-CARRIER-PROTEIN] SYNTHASE 3"/>
    <property type="match status" value="1"/>
</dbReference>
<dbReference type="NCBIfam" id="TIGR00747">
    <property type="entry name" value="fabH"/>
    <property type="match status" value="1"/>
</dbReference>
<dbReference type="GO" id="GO:0006633">
    <property type="term" value="P:fatty acid biosynthetic process"/>
    <property type="evidence" value="ECO:0007669"/>
    <property type="project" value="UniProtKB-UniRule"/>
</dbReference>
<dbReference type="HAMAP" id="MF_01815">
    <property type="entry name" value="FabH"/>
    <property type="match status" value="1"/>
</dbReference>
<evidence type="ECO:0000256" key="4">
    <source>
        <dbReference type="ARBA" id="ARBA00022490"/>
    </source>
</evidence>
<comment type="pathway">
    <text evidence="1 12">Lipid metabolism; fatty acid biosynthesis.</text>
</comment>
<comment type="catalytic activity">
    <reaction evidence="11">
        <text>malonyl-[ACP] + acetyl-CoA + H(+) = 3-oxobutanoyl-[ACP] + CO2 + CoA</text>
        <dbReference type="Rhea" id="RHEA:12080"/>
        <dbReference type="Rhea" id="RHEA-COMP:9623"/>
        <dbReference type="Rhea" id="RHEA-COMP:9625"/>
        <dbReference type="ChEBI" id="CHEBI:15378"/>
        <dbReference type="ChEBI" id="CHEBI:16526"/>
        <dbReference type="ChEBI" id="CHEBI:57287"/>
        <dbReference type="ChEBI" id="CHEBI:57288"/>
        <dbReference type="ChEBI" id="CHEBI:78449"/>
        <dbReference type="ChEBI" id="CHEBI:78450"/>
        <dbReference type="EC" id="2.3.1.180"/>
    </reaction>
    <physiologicalReaction direction="left-to-right" evidence="11">
        <dbReference type="Rhea" id="RHEA:12081"/>
    </physiologicalReaction>
</comment>
<keyword evidence="7 12" id="KW-0276">Fatty acid metabolism</keyword>
<dbReference type="GO" id="GO:0033818">
    <property type="term" value="F:beta-ketoacyl-acyl-carrier-protein synthase III activity"/>
    <property type="evidence" value="ECO:0007669"/>
    <property type="project" value="UniProtKB-UniRule"/>
</dbReference>
<feature type="active site" evidence="12">
    <location>
        <position position="287"/>
    </location>
</feature>
<dbReference type="Pfam" id="PF08541">
    <property type="entry name" value="ACP_syn_III_C"/>
    <property type="match status" value="1"/>
</dbReference>
<dbReference type="Gene3D" id="3.40.47.10">
    <property type="match status" value="1"/>
</dbReference>
<organism evidence="15 16">
    <name type="scientific">Candidatus Glassbacteria bacterium RBG_16_58_8</name>
    <dbReference type="NCBI Taxonomy" id="1817866"/>
    <lineage>
        <taxon>Bacteria</taxon>
        <taxon>Candidatus Glassiibacteriota</taxon>
    </lineage>
</organism>
<reference evidence="15 16" key="1">
    <citation type="journal article" date="2016" name="Nat. Commun.">
        <title>Thousands of microbial genomes shed light on interconnected biogeochemical processes in an aquifer system.</title>
        <authorList>
            <person name="Anantharaman K."/>
            <person name="Brown C.T."/>
            <person name="Hug L.A."/>
            <person name="Sharon I."/>
            <person name="Castelle C.J."/>
            <person name="Probst A.J."/>
            <person name="Thomas B.C."/>
            <person name="Singh A."/>
            <person name="Wilkins M.J."/>
            <person name="Karaoz U."/>
            <person name="Brodie E.L."/>
            <person name="Williams K.H."/>
            <person name="Hubbard S.S."/>
            <person name="Banfield J.F."/>
        </authorList>
    </citation>
    <scope>NUCLEOTIDE SEQUENCE [LARGE SCALE GENOMIC DNA]</scope>
</reference>
<name>A0A1F5YBL4_9BACT</name>
<feature type="region of interest" description="ACP-binding" evidence="12">
    <location>
        <begin position="258"/>
        <end position="262"/>
    </location>
</feature>
<keyword evidence="4 12" id="KW-0963">Cytoplasm</keyword>
<evidence type="ECO:0000256" key="11">
    <source>
        <dbReference type="ARBA" id="ARBA00051096"/>
    </source>
</evidence>
<dbReference type="UniPathway" id="UPA00094"/>
<evidence type="ECO:0000256" key="2">
    <source>
        <dbReference type="ARBA" id="ARBA00008642"/>
    </source>
</evidence>
<feature type="domain" description="Beta-ketoacyl-[acyl-carrier-protein] synthase III N-terminal" evidence="14">
    <location>
        <begin position="111"/>
        <end position="189"/>
    </location>
</feature>
<evidence type="ECO:0000256" key="7">
    <source>
        <dbReference type="ARBA" id="ARBA00022832"/>
    </source>
</evidence>
<comment type="subunit">
    <text evidence="12">Homodimer.</text>
</comment>
<evidence type="ECO:0000256" key="1">
    <source>
        <dbReference type="ARBA" id="ARBA00005194"/>
    </source>
</evidence>
<feature type="domain" description="Beta-ketoacyl-[acyl-carrier-protein] synthase III C-terminal" evidence="13">
    <location>
        <begin position="242"/>
        <end position="330"/>
    </location>
</feature>
<evidence type="ECO:0000259" key="14">
    <source>
        <dbReference type="Pfam" id="PF08545"/>
    </source>
</evidence>
<evidence type="ECO:0000256" key="9">
    <source>
        <dbReference type="ARBA" id="ARBA00023160"/>
    </source>
</evidence>